<gene>
    <name evidence="1" type="ORF">OSB1V03_LOCUS17333</name>
</gene>
<name>A0A7R9QA61_9ACAR</name>
<evidence type="ECO:0000313" key="2">
    <source>
        <dbReference type="Proteomes" id="UP000759131"/>
    </source>
</evidence>
<dbReference type="AlphaFoldDB" id="A0A7R9QA61"/>
<dbReference type="EMBL" id="CAJPIZ010020693">
    <property type="protein sequence ID" value="CAG2117380.1"/>
    <property type="molecule type" value="Genomic_DNA"/>
</dbReference>
<dbReference type="Proteomes" id="UP000759131">
    <property type="component" value="Unassembled WGS sequence"/>
</dbReference>
<feature type="non-terminal residue" evidence="1">
    <location>
        <position position="1"/>
    </location>
</feature>
<keyword evidence="2" id="KW-1185">Reference proteome</keyword>
<reference evidence="1" key="1">
    <citation type="submission" date="2020-11" db="EMBL/GenBank/DDBJ databases">
        <authorList>
            <person name="Tran Van P."/>
        </authorList>
    </citation>
    <scope>NUCLEOTIDE SEQUENCE</scope>
</reference>
<accession>A0A7R9QA61</accession>
<protein>
    <submittedName>
        <fullName evidence="1">Uncharacterized protein</fullName>
    </submittedName>
</protein>
<evidence type="ECO:0000313" key="1">
    <source>
        <dbReference type="EMBL" id="CAD7638329.1"/>
    </source>
</evidence>
<proteinExistence type="predicted"/>
<organism evidence="1">
    <name type="scientific">Medioppia subpectinata</name>
    <dbReference type="NCBI Taxonomy" id="1979941"/>
    <lineage>
        <taxon>Eukaryota</taxon>
        <taxon>Metazoa</taxon>
        <taxon>Ecdysozoa</taxon>
        <taxon>Arthropoda</taxon>
        <taxon>Chelicerata</taxon>
        <taxon>Arachnida</taxon>
        <taxon>Acari</taxon>
        <taxon>Acariformes</taxon>
        <taxon>Sarcoptiformes</taxon>
        <taxon>Oribatida</taxon>
        <taxon>Brachypylina</taxon>
        <taxon>Oppioidea</taxon>
        <taxon>Oppiidae</taxon>
        <taxon>Medioppia</taxon>
    </lineage>
</organism>
<sequence length="212" mass="23719">GRVTTHSEIAFDQLLRPLNGFGDKEYPIANTTEQFQLNCQTLVGACAHGHFLKYLNGDYGNVKKGPLVNQFTDQYARYITTGWVTLCSNILAETKLEKYVQLRKEIHDVNDKLIPAREGLTRSLLNVSDPGTKYGINDVTWELLPNDSTKLIHKLNVSPFTSYINITGHLPTKQCDWPTLPAPAQTELYSVPILLIKALANLDAINTKPKLP</sequence>
<dbReference type="EMBL" id="OC875268">
    <property type="protein sequence ID" value="CAD7638329.1"/>
    <property type="molecule type" value="Genomic_DNA"/>
</dbReference>